<keyword evidence="1" id="KW-0732">Signal</keyword>
<organism evidence="2 3">
    <name type="scientific">Pisolithus microcarpus 441</name>
    <dbReference type="NCBI Taxonomy" id="765257"/>
    <lineage>
        <taxon>Eukaryota</taxon>
        <taxon>Fungi</taxon>
        <taxon>Dikarya</taxon>
        <taxon>Basidiomycota</taxon>
        <taxon>Agaricomycotina</taxon>
        <taxon>Agaricomycetes</taxon>
        <taxon>Agaricomycetidae</taxon>
        <taxon>Boletales</taxon>
        <taxon>Sclerodermatineae</taxon>
        <taxon>Pisolithaceae</taxon>
        <taxon>Pisolithus</taxon>
    </lineage>
</organism>
<evidence type="ECO:0008006" key="4">
    <source>
        <dbReference type="Google" id="ProtNLM"/>
    </source>
</evidence>
<accession>A0A0C9YS67</accession>
<evidence type="ECO:0000313" key="2">
    <source>
        <dbReference type="EMBL" id="KIK13157.1"/>
    </source>
</evidence>
<protein>
    <recommendedName>
        <fullName evidence="4">Secreted protein</fullName>
    </recommendedName>
</protein>
<evidence type="ECO:0000256" key="1">
    <source>
        <dbReference type="SAM" id="SignalP"/>
    </source>
</evidence>
<reference evidence="2 3" key="1">
    <citation type="submission" date="2014-04" db="EMBL/GenBank/DDBJ databases">
        <authorList>
            <consortium name="DOE Joint Genome Institute"/>
            <person name="Kuo A."/>
            <person name="Kohler A."/>
            <person name="Costa M.D."/>
            <person name="Nagy L.G."/>
            <person name="Floudas D."/>
            <person name="Copeland A."/>
            <person name="Barry K.W."/>
            <person name="Cichocki N."/>
            <person name="Veneault-Fourrey C."/>
            <person name="LaButti K."/>
            <person name="Lindquist E.A."/>
            <person name="Lipzen A."/>
            <person name="Lundell T."/>
            <person name="Morin E."/>
            <person name="Murat C."/>
            <person name="Sun H."/>
            <person name="Tunlid A."/>
            <person name="Henrissat B."/>
            <person name="Grigoriev I.V."/>
            <person name="Hibbett D.S."/>
            <person name="Martin F."/>
            <person name="Nordberg H.P."/>
            <person name="Cantor M.N."/>
            <person name="Hua S.X."/>
        </authorList>
    </citation>
    <scope>NUCLEOTIDE SEQUENCE [LARGE SCALE GENOMIC DNA]</scope>
    <source>
        <strain evidence="2 3">441</strain>
    </source>
</reference>
<gene>
    <name evidence="2" type="ORF">PISMIDRAFT_688955</name>
</gene>
<proteinExistence type="predicted"/>
<name>A0A0C9YS67_9AGAM</name>
<feature type="signal peptide" evidence="1">
    <location>
        <begin position="1"/>
        <end position="24"/>
    </location>
</feature>
<feature type="chain" id="PRO_5002217721" description="Secreted protein" evidence="1">
    <location>
        <begin position="25"/>
        <end position="137"/>
    </location>
</feature>
<dbReference type="AlphaFoldDB" id="A0A0C9YS67"/>
<evidence type="ECO:0000313" key="3">
    <source>
        <dbReference type="Proteomes" id="UP000054018"/>
    </source>
</evidence>
<sequence>MRIVRLAILFTMTTVPWLLVIVESSTRIQWKCAAGDLRYGSTRGTQLCSGRKKDLYWILHSEYNTKYAASVANVVRCAFRPIVRVARNAWRNTKRTRLDQSWQISSHHHLRSGQFSLIRVSQFKEPLNEDSTVLLTE</sequence>
<dbReference type="HOGENOM" id="CLU_1865914_0_0_1"/>
<reference evidence="3" key="2">
    <citation type="submission" date="2015-01" db="EMBL/GenBank/DDBJ databases">
        <title>Evolutionary Origins and Diversification of the Mycorrhizal Mutualists.</title>
        <authorList>
            <consortium name="DOE Joint Genome Institute"/>
            <consortium name="Mycorrhizal Genomics Consortium"/>
            <person name="Kohler A."/>
            <person name="Kuo A."/>
            <person name="Nagy L.G."/>
            <person name="Floudas D."/>
            <person name="Copeland A."/>
            <person name="Barry K.W."/>
            <person name="Cichocki N."/>
            <person name="Veneault-Fourrey C."/>
            <person name="LaButti K."/>
            <person name="Lindquist E.A."/>
            <person name="Lipzen A."/>
            <person name="Lundell T."/>
            <person name="Morin E."/>
            <person name="Murat C."/>
            <person name="Riley R."/>
            <person name="Ohm R."/>
            <person name="Sun H."/>
            <person name="Tunlid A."/>
            <person name="Henrissat B."/>
            <person name="Grigoriev I.V."/>
            <person name="Hibbett D.S."/>
            <person name="Martin F."/>
        </authorList>
    </citation>
    <scope>NUCLEOTIDE SEQUENCE [LARGE SCALE GENOMIC DNA]</scope>
    <source>
        <strain evidence="3">441</strain>
    </source>
</reference>
<dbReference type="EMBL" id="KN834016">
    <property type="protein sequence ID" value="KIK13157.1"/>
    <property type="molecule type" value="Genomic_DNA"/>
</dbReference>
<dbReference type="Proteomes" id="UP000054018">
    <property type="component" value="Unassembled WGS sequence"/>
</dbReference>
<keyword evidence="3" id="KW-1185">Reference proteome</keyword>